<dbReference type="InParanoid" id="D8TWS1"/>
<dbReference type="Proteomes" id="UP000001058">
    <property type="component" value="Unassembled WGS sequence"/>
</dbReference>
<evidence type="ECO:0000256" key="1">
    <source>
        <dbReference type="SAM" id="MobiDB-lite"/>
    </source>
</evidence>
<feature type="compositionally biased region" description="Basic and acidic residues" evidence="1">
    <location>
        <begin position="1"/>
        <end position="11"/>
    </location>
</feature>
<dbReference type="KEGG" id="vcn:VOLCADRAFT_91325"/>
<protein>
    <submittedName>
        <fullName evidence="2">Uncharacterized protein</fullName>
    </submittedName>
</protein>
<proteinExistence type="predicted"/>
<reference evidence="2 3" key="1">
    <citation type="journal article" date="2010" name="Science">
        <title>Genomic analysis of organismal complexity in the multicellular green alga Volvox carteri.</title>
        <authorList>
            <person name="Prochnik S.E."/>
            <person name="Umen J."/>
            <person name="Nedelcu A.M."/>
            <person name="Hallmann A."/>
            <person name="Miller S.M."/>
            <person name="Nishii I."/>
            <person name="Ferris P."/>
            <person name="Kuo A."/>
            <person name="Mitros T."/>
            <person name="Fritz-Laylin L.K."/>
            <person name="Hellsten U."/>
            <person name="Chapman J."/>
            <person name="Simakov O."/>
            <person name="Rensing S.A."/>
            <person name="Terry A."/>
            <person name="Pangilinan J."/>
            <person name="Kapitonov V."/>
            <person name="Jurka J."/>
            <person name="Salamov A."/>
            <person name="Shapiro H."/>
            <person name="Schmutz J."/>
            <person name="Grimwood J."/>
            <person name="Lindquist E."/>
            <person name="Lucas S."/>
            <person name="Grigoriev I.V."/>
            <person name="Schmitt R."/>
            <person name="Kirk D."/>
            <person name="Rokhsar D.S."/>
        </authorList>
    </citation>
    <scope>NUCLEOTIDE SEQUENCE [LARGE SCALE GENOMIC DNA]</scope>
    <source>
        <strain evidence="3">f. Nagariensis / Eve</strain>
    </source>
</reference>
<feature type="compositionally biased region" description="Basic and acidic residues" evidence="1">
    <location>
        <begin position="34"/>
        <end position="55"/>
    </location>
</feature>
<accession>D8TWS1</accession>
<dbReference type="RefSeq" id="XP_002950882.1">
    <property type="nucleotide sequence ID" value="XM_002950836.1"/>
</dbReference>
<dbReference type="GeneID" id="9618305"/>
<name>D8TWS1_VOLCA</name>
<keyword evidence="3" id="KW-1185">Reference proteome</keyword>
<feature type="region of interest" description="Disordered" evidence="1">
    <location>
        <begin position="1"/>
        <end position="55"/>
    </location>
</feature>
<dbReference type="EMBL" id="GL378341">
    <property type="protein sequence ID" value="EFJ48197.1"/>
    <property type="molecule type" value="Genomic_DNA"/>
</dbReference>
<evidence type="ECO:0000313" key="3">
    <source>
        <dbReference type="Proteomes" id="UP000001058"/>
    </source>
</evidence>
<organism evidence="3">
    <name type="scientific">Volvox carteri f. nagariensis</name>
    <dbReference type="NCBI Taxonomy" id="3068"/>
    <lineage>
        <taxon>Eukaryota</taxon>
        <taxon>Viridiplantae</taxon>
        <taxon>Chlorophyta</taxon>
        <taxon>core chlorophytes</taxon>
        <taxon>Chlorophyceae</taxon>
        <taxon>CS clade</taxon>
        <taxon>Chlamydomonadales</taxon>
        <taxon>Volvocaceae</taxon>
        <taxon>Volvox</taxon>
    </lineage>
</organism>
<sequence>MSRREMSRHNADANQRTLEMPVDEQRTSSAHTQDQTDKQVMKETNVQRERQSAHMVHETIPRPVPVLTVKTRIRSSEADEPKGKCVAGGDGGLSGIFNQFISLKGIKSPAAAVQQLNPCTPASPVPLNLLPCSLPLSLPLPRRMSAPLLPPKAALEQAMTMLQDEEGDEEVDGEADGRVIELQEYGPPAGPNAL</sequence>
<gene>
    <name evidence="2" type="ORF">VOLCADRAFT_91325</name>
</gene>
<dbReference type="AlphaFoldDB" id="D8TWS1"/>
<evidence type="ECO:0000313" key="2">
    <source>
        <dbReference type="EMBL" id="EFJ48197.1"/>
    </source>
</evidence>